<reference evidence="5" key="1">
    <citation type="submission" date="2016-11" db="EMBL/GenBank/DDBJ databases">
        <authorList>
            <person name="Varghese N."/>
            <person name="Submissions S."/>
        </authorList>
    </citation>
    <scope>NUCLEOTIDE SEQUENCE [LARGE SCALE GENOMIC DNA]</scope>
    <source>
        <strain evidence="5">DSM 11792</strain>
    </source>
</reference>
<gene>
    <name evidence="4" type="ORF">SAMN02745218_01624</name>
</gene>
<dbReference type="Proteomes" id="UP000184196">
    <property type="component" value="Unassembled WGS sequence"/>
</dbReference>
<accession>A0A1M4ZKX5</accession>
<protein>
    <submittedName>
        <fullName evidence="4">ABC transporter</fullName>
    </submittedName>
</protein>
<proteinExistence type="inferred from homology"/>
<evidence type="ECO:0000256" key="1">
    <source>
        <dbReference type="ARBA" id="ARBA00005417"/>
    </source>
</evidence>
<dbReference type="GO" id="GO:0016887">
    <property type="term" value="F:ATP hydrolysis activity"/>
    <property type="evidence" value="ECO:0007669"/>
    <property type="project" value="InterPro"/>
</dbReference>
<dbReference type="SUPFAM" id="SSF52540">
    <property type="entry name" value="P-loop containing nucleoside triphosphate hydrolases"/>
    <property type="match status" value="1"/>
</dbReference>
<keyword evidence="5" id="KW-1185">Reference proteome</keyword>
<dbReference type="PANTHER" id="PTHR42734:SF6">
    <property type="entry name" value="MOLYBDATE IMPORT ATP-BINDING PROTEIN MOLC"/>
    <property type="match status" value="1"/>
</dbReference>
<dbReference type="PANTHER" id="PTHR42734">
    <property type="entry name" value="METAL TRANSPORT SYSTEM ATP-BINDING PROTEIN TM_0124-RELATED"/>
    <property type="match status" value="1"/>
</dbReference>
<dbReference type="EMBL" id="FQUW01000017">
    <property type="protein sequence ID" value="SHF18226.1"/>
    <property type="molecule type" value="Genomic_DNA"/>
</dbReference>
<dbReference type="AlphaFoldDB" id="A0A1M4ZKX5"/>
<evidence type="ECO:0000256" key="2">
    <source>
        <dbReference type="ARBA" id="ARBA00022448"/>
    </source>
</evidence>
<evidence type="ECO:0000259" key="3">
    <source>
        <dbReference type="Pfam" id="PF00005"/>
    </source>
</evidence>
<keyword evidence="2" id="KW-0813">Transport</keyword>
<name>A0A1M4ZKX5_9FIRM</name>
<dbReference type="InterPro" id="IPR027417">
    <property type="entry name" value="P-loop_NTPase"/>
</dbReference>
<evidence type="ECO:0000313" key="5">
    <source>
        <dbReference type="Proteomes" id="UP000184196"/>
    </source>
</evidence>
<comment type="similarity">
    <text evidence="1">Belongs to the ABC transporter superfamily.</text>
</comment>
<organism evidence="4 5">
    <name type="scientific">Desulfofundulus australicus DSM 11792</name>
    <dbReference type="NCBI Taxonomy" id="1121425"/>
    <lineage>
        <taxon>Bacteria</taxon>
        <taxon>Bacillati</taxon>
        <taxon>Bacillota</taxon>
        <taxon>Clostridia</taxon>
        <taxon>Eubacteriales</taxon>
        <taxon>Peptococcaceae</taxon>
        <taxon>Desulfofundulus</taxon>
    </lineage>
</organism>
<dbReference type="InterPro" id="IPR003439">
    <property type="entry name" value="ABC_transporter-like_ATP-bd"/>
</dbReference>
<feature type="domain" description="ABC transporter" evidence="3">
    <location>
        <begin position="63"/>
        <end position="113"/>
    </location>
</feature>
<dbReference type="Gene3D" id="3.40.50.300">
    <property type="entry name" value="P-loop containing nucleotide triphosphate hydrolases"/>
    <property type="match status" value="1"/>
</dbReference>
<evidence type="ECO:0000313" key="4">
    <source>
        <dbReference type="EMBL" id="SHF18226.1"/>
    </source>
</evidence>
<sequence length="181" mass="19897">MKLACEDGLPRVDAKNRHGNLFKCPKCGFTCDADQVSGFMVFDAVLLGRKPHIKWGTTASDLEIVRNVLGTLGLEEFSLRYLDELSGGELQKVVIARALAREPRVLLLDEPTSNLDLKNQYLLTASRHVHTFKKPRGSWSGFAGTGLTCIGYRHTLTATLMVTARAATAMPMVAQNKLLIP</sequence>
<dbReference type="Pfam" id="PF00005">
    <property type="entry name" value="ABC_tran"/>
    <property type="match status" value="1"/>
</dbReference>
<dbReference type="GO" id="GO:0005524">
    <property type="term" value="F:ATP binding"/>
    <property type="evidence" value="ECO:0007669"/>
    <property type="project" value="InterPro"/>
</dbReference>
<dbReference type="InterPro" id="IPR050153">
    <property type="entry name" value="Metal_Ion_Import_ABC"/>
</dbReference>